<proteinExistence type="predicted"/>
<protein>
    <recommendedName>
        <fullName evidence="4">Pentapeptide repeat protein</fullName>
    </recommendedName>
</protein>
<dbReference type="EMBL" id="BAABJO010000030">
    <property type="protein sequence ID" value="GAA5134643.1"/>
    <property type="molecule type" value="Genomic_DNA"/>
</dbReference>
<gene>
    <name evidence="2" type="ORF">GCM10023320_62760</name>
</gene>
<keyword evidence="1" id="KW-1133">Transmembrane helix</keyword>
<evidence type="ECO:0008006" key="4">
    <source>
        <dbReference type="Google" id="ProtNLM"/>
    </source>
</evidence>
<keyword evidence="1" id="KW-0812">Transmembrane</keyword>
<evidence type="ECO:0000256" key="1">
    <source>
        <dbReference type="SAM" id="Phobius"/>
    </source>
</evidence>
<organism evidence="2 3">
    <name type="scientific">Pseudonocardia adelaidensis</name>
    <dbReference type="NCBI Taxonomy" id="648754"/>
    <lineage>
        <taxon>Bacteria</taxon>
        <taxon>Bacillati</taxon>
        <taxon>Actinomycetota</taxon>
        <taxon>Actinomycetes</taxon>
        <taxon>Pseudonocardiales</taxon>
        <taxon>Pseudonocardiaceae</taxon>
        <taxon>Pseudonocardia</taxon>
    </lineage>
</organism>
<keyword evidence="3" id="KW-1185">Reference proteome</keyword>
<comment type="caution">
    <text evidence="2">The sequence shown here is derived from an EMBL/GenBank/DDBJ whole genome shotgun (WGS) entry which is preliminary data.</text>
</comment>
<sequence>MDGDGREYRRTAYVPRPFARTYMALILGGAVLAAGAYFGIMALQSVPFFGQTFEEKQAQARLEALKVALTTVAGVAALSGIYVSYRRQRTEESNSYRDQDRAFTDRFGAATAQLAGETSVARLAGTKALARLADDSERDRNACLNHLCDYLRQPVSLKNSEEAEGDEPRRSRLARRDQWANPDEWDVRRSAAKLLFERIDHSVADPWDLRESVLIDVDFGRVSTTTAGIDFRHSVIVGDVNLRGRVTGGGIIFDDCYFASGVDISEVLVEAPVSFAGAVFSGEFTYDCFGAWTGMMPLLQDCAFLSDAELLRSLKYAFLQSRGLHATTVKLQLQGSQFKGHVTLPDHAVDISAADFSEAASVAIVAYGEQGLVLSYRGDRLPDRTEFGLNMFTGGVFEEGNPHLSPAVWDSDTKWPPGFDPFSNDD</sequence>
<feature type="transmembrane region" description="Helical" evidence="1">
    <location>
        <begin position="21"/>
        <end position="44"/>
    </location>
</feature>
<evidence type="ECO:0000313" key="3">
    <source>
        <dbReference type="Proteomes" id="UP001500804"/>
    </source>
</evidence>
<dbReference type="RefSeq" id="WP_345610014.1">
    <property type="nucleotide sequence ID" value="NZ_BAABJO010000030.1"/>
</dbReference>
<accession>A0ABP9NVB8</accession>
<name>A0ABP9NVB8_9PSEU</name>
<reference evidence="3" key="1">
    <citation type="journal article" date="2019" name="Int. J. Syst. Evol. Microbiol.">
        <title>The Global Catalogue of Microorganisms (GCM) 10K type strain sequencing project: providing services to taxonomists for standard genome sequencing and annotation.</title>
        <authorList>
            <consortium name="The Broad Institute Genomics Platform"/>
            <consortium name="The Broad Institute Genome Sequencing Center for Infectious Disease"/>
            <person name="Wu L."/>
            <person name="Ma J."/>
        </authorList>
    </citation>
    <scope>NUCLEOTIDE SEQUENCE [LARGE SCALE GENOMIC DNA]</scope>
    <source>
        <strain evidence="3">JCM 18302</strain>
    </source>
</reference>
<dbReference type="Proteomes" id="UP001500804">
    <property type="component" value="Unassembled WGS sequence"/>
</dbReference>
<keyword evidence="1" id="KW-0472">Membrane</keyword>
<evidence type="ECO:0000313" key="2">
    <source>
        <dbReference type="EMBL" id="GAA5134643.1"/>
    </source>
</evidence>